<feature type="region of interest" description="Disordered" evidence="5">
    <location>
        <begin position="685"/>
        <end position="717"/>
    </location>
</feature>
<evidence type="ECO:0000256" key="3">
    <source>
        <dbReference type="ARBA" id="ARBA00022691"/>
    </source>
</evidence>
<dbReference type="PROSITE" id="PS51687">
    <property type="entry name" value="SAM_MT_RNA_M5U"/>
    <property type="match status" value="1"/>
</dbReference>
<dbReference type="GO" id="GO:0008173">
    <property type="term" value="F:RNA methyltransferase activity"/>
    <property type="evidence" value="ECO:0007669"/>
    <property type="project" value="InterPro"/>
</dbReference>
<evidence type="ECO:0000313" key="8">
    <source>
        <dbReference type="Proteomes" id="UP001150569"/>
    </source>
</evidence>
<keyword evidence="8" id="KW-1185">Reference proteome</keyword>
<dbReference type="CDD" id="cd02440">
    <property type="entry name" value="AdoMet_MTases"/>
    <property type="match status" value="1"/>
</dbReference>
<evidence type="ECO:0000259" key="6">
    <source>
        <dbReference type="Pfam" id="PF13847"/>
    </source>
</evidence>
<accession>A0A9W8DK56</accession>
<feature type="binding site" evidence="4">
    <location>
        <position position="445"/>
    </location>
    <ligand>
        <name>S-adenosyl-L-methionine</name>
        <dbReference type="ChEBI" id="CHEBI:59789"/>
    </ligand>
</feature>
<dbReference type="InterPro" id="IPR045850">
    <property type="entry name" value="TRM2_met"/>
</dbReference>
<protein>
    <recommendedName>
        <fullName evidence="6">Methyltransferase domain-containing protein</fullName>
    </recommendedName>
</protein>
<organism evidence="7 8">
    <name type="scientific">Tieghemiomyces parasiticus</name>
    <dbReference type="NCBI Taxonomy" id="78921"/>
    <lineage>
        <taxon>Eukaryota</taxon>
        <taxon>Fungi</taxon>
        <taxon>Fungi incertae sedis</taxon>
        <taxon>Zoopagomycota</taxon>
        <taxon>Kickxellomycotina</taxon>
        <taxon>Dimargaritomycetes</taxon>
        <taxon>Dimargaritales</taxon>
        <taxon>Dimargaritaceae</taxon>
        <taxon>Tieghemiomyces</taxon>
    </lineage>
</organism>
<dbReference type="OrthoDB" id="10250660at2759"/>
<dbReference type="PANTHER" id="PTHR45904:SF2">
    <property type="entry name" value="TRNA (URACIL-5-)-METHYLTRANSFERASE HOMOLOG A"/>
    <property type="match status" value="1"/>
</dbReference>
<dbReference type="InterPro" id="IPR029063">
    <property type="entry name" value="SAM-dependent_MTases_sf"/>
</dbReference>
<dbReference type="SUPFAM" id="SSF53335">
    <property type="entry name" value="S-adenosyl-L-methionine-dependent methyltransferases"/>
    <property type="match status" value="1"/>
</dbReference>
<dbReference type="GO" id="GO:0032259">
    <property type="term" value="P:methylation"/>
    <property type="evidence" value="ECO:0007669"/>
    <property type="project" value="UniProtKB-KW"/>
</dbReference>
<feature type="binding site" evidence="4">
    <location>
        <position position="608"/>
    </location>
    <ligand>
        <name>S-adenosyl-L-methionine</name>
        <dbReference type="ChEBI" id="CHEBI:59789"/>
    </ligand>
</feature>
<evidence type="ECO:0000256" key="4">
    <source>
        <dbReference type="PROSITE-ProRule" id="PRU01024"/>
    </source>
</evidence>
<comment type="caution">
    <text evidence="7">The sequence shown here is derived from an EMBL/GenBank/DDBJ whole genome shotgun (WGS) entry which is preliminary data.</text>
</comment>
<dbReference type="InterPro" id="IPR025714">
    <property type="entry name" value="Methyltranfer_dom"/>
</dbReference>
<dbReference type="Proteomes" id="UP001150569">
    <property type="component" value="Unassembled WGS sequence"/>
</dbReference>
<name>A0A9W8DK56_9FUNG</name>
<feature type="binding site" evidence="4">
    <location>
        <position position="551"/>
    </location>
    <ligand>
        <name>S-adenosyl-L-methionine</name>
        <dbReference type="ChEBI" id="CHEBI:59789"/>
    </ligand>
</feature>
<dbReference type="GO" id="GO:0003723">
    <property type="term" value="F:RNA binding"/>
    <property type="evidence" value="ECO:0007669"/>
    <property type="project" value="TreeGrafter"/>
</dbReference>
<evidence type="ECO:0000256" key="2">
    <source>
        <dbReference type="ARBA" id="ARBA00022679"/>
    </source>
</evidence>
<proteinExistence type="inferred from homology"/>
<comment type="caution">
    <text evidence="4">Lacks conserved residue(s) required for the propagation of feature annotation.</text>
</comment>
<dbReference type="Gene3D" id="3.30.70.330">
    <property type="match status" value="1"/>
</dbReference>
<dbReference type="InterPro" id="IPR012677">
    <property type="entry name" value="Nucleotide-bd_a/b_plait_sf"/>
</dbReference>
<gene>
    <name evidence="7" type="ORF">IWQ60_009275</name>
</gene>
<dbReference type="SUPFAM" id="SSF54928">
    <property type="entry name" value="RNA-binding domain, RBD"/>
    <property type="match status" value="1"/>
</dbReference>
<dbReference type="Pfam" id="PF13847">
    <property type="entry name" value="Methyltransf_31"/>
    <property type="match status" value="1"/>
</dbReference>
<dbReference type="GO" id="GO:0006396">
    <property type="term" value="P:RNA processing"/>
    <property type="evidence" value="ECO:0007669"/>
    <property type="project" value="InterPro"/>
</dbReference>
<feature type="domain" description="Methyltransferase" evidence="6">
    <location>
        <begin position="523"/>
        <end position="586"/>
    </location>
</feature>
<sequence>MSTKRSGEFEDAAQPAKEIKLETPEVEPPKTGSKTKVLVQNLTNKVKEADLAKLFADNGLSVTRINKPNGRSTATLHCPSVEAAEAVAKLLDATPDIARGQLKCRVLKPRDQVQQAVIDEAENGSDGEPVDLALAIANQTTPLWKRPYFSQLFRKRDYTFKQLNSVTETVMGIRGVKPESLAKVQWLRDLSKVKMTERNAGIAAAKQRRIEALAEVGLPPYEELKARDEPISPETLEIVKSIHARIPAPFHDNAPCHVLATVPSPVLDGYRNKCEFGFGTDADGQPTLGFMAGKFSRGTVTVGPPDLCRHVSPVAKALVTAMRDHVRSHPQWPVYNRVTKSGVWRLLVTRTHASGENMVIVQYDPTGLSDEAKAELRRGLCDLFPTTASADSPVPAIRSLYVQESTDLHNGLNPALPFHLIQGEPHVYENLLGLRFQISPNSFFQANTRGAERLYAIVRRWAMGQDSPYTLAVDREDPLRYFKGAADEEDAIAAARLEAERVKRDAQLEIDDAAATAAAVPSDAVLLDLCCGTGTIGLSMAGAFRRVVGIESIPSAIEDAKRNAAANGITNVTFHAGRVEDLLPKQLTELRAEAETRGVPSTAVAILDPPRPGLDASAISAVRTCAAISRVVFIACDLKSSKSNIVDLCRPPTNKFPGEPFRPVCAVPVDLFPHTEHCEVVVELVRDPEAPKDEPEAKGQKAEAETEPKKVEPEAEA</sequence>
<keyword evidence="3 4" id="KW-0949">S-adenosyl-L-methionine</keyword>
<dbReference type="EMBL" id="JANBPT010000761">
    <property type="protein sequence ID" value="KAJ1913289.1"/>
    <property type="molecule type" value="Genomic_DNA"/>
</dbReference>
<evidence type="ECO:0000256" key="5">
    <source>
        <dbReference type="SAM" id="MobiDB-lite"/>
    </source>
</evidence>
<dbReference type="AlphaFoldDB" id="A0A9W8DK56"/>
<dbReference type="Gene3D" id="2.40.50.1070">
    <property type="match status" value="1"/>
</dbReference>
<keyword evidence="1 4" id="KW-0489">Methyltransferase</keyword>
<dbReference type="PANTHER" id="PTHR45904">
    <property type="entry name" value="TRNA (URACIL-5-)-METHYLTRANSFERASE"/>
    <property type="match status" value="1"/>
</dbReference>
<dbReference type="Gene3D" id="3.40.50.150">
    <property type="entry name" value="Vaccinia Virus protein VP39"/>
    <property type="match status" value="1"/>
</dbReference>
<dbReference type="InterPro" id="IPR035979">
    <property type="entry name" value="RBD_domain_sf"/>
</dbReference>
<feature type="region of interest" description="Disordered" evidence="5">
    <location>
        <begin position="1"/>
        <end position="33"/>
    </location>
</feature>
<feature type="active site" description="Nucleophile" evidence="4">
    <location>
        <position position="636"/>
    </location>
</feature>
<dbReference type="InterPro" id="IPR010280">
    <property type="entry name" value="U5_MeTrfase_fam"/>
</dbReference>
<evidence type="ECO:0000256" key="1">
    <source>
        <dbReference type="ARBA" id="ARBA00022603"/>
    </source>
</evidence>
<reference evidence="7" key="1">
    <citation type="submission" date="2022-07" db="EMBL/GenBank/DDBJ databases">
        <title>Phylogenomic reconstructions and comparative analyses of Kickxellomycotina fungi.</title>
        <authorList>
            <person name="Reynolds N.K."/>
            <person name="Stajich J.E."/>
            <person name="Barry K."/>
            <person name="Grigoriev I.V."/>
            <person name="Crous P."/>
            <person name="Smith M.E."/>
        </authorList>
    </citation>
    <scope>NUCLEOTIDE SEQUENCE</scope>
    <source>
        <strain evidence="7">RSA 861</strain>
    </source>
</reference>
<evidence type="ECO:0000313" key="7">
    <source>
        <dbReference type="EMBL" id="KAJ1913289.1"/>
    </source>
</evidence>
<keyword evidence="2 4" id="KW-0808">Transferase</keyword>
<comment type="similarity">
    <text evidence="4">Belongs to the class I-like SAM-binding methyltransferase superfamily. RNA M5U methyltransferase family.</text>
</comment>